<organism evidence="3 4">
    <name type="scientific">Cellulomonas alba</name>
    <dbReference type="NCBI Taxonomy" id="3053467"/>
    <lineage>
        <taxon>Bacteria</taxon>
        <taxon>Bacillati</taxon>
        <taxon>Actinomycetota</taxon>
        <taxon>Actinomycetes</taxon>
        <taxon>Micrococcales</taxon>
        <taxon>Cellulomonadaceae</taxon>
        <taxon>Cellulomonas</taxon>
    </lineage>
</organism>
<name>A0ABT7SCF2_9CELL</name>
<evidence type="ECO:0000313" key="3">
    <source>
        <dbReference type="EMBL" id="MDM7853855.1"/>
    </source>
</evidence>
<feature type="transmembrane region" description="Helical" evidence="1">
    <location>
        <begin position="12"/>
        <end position="33"/>
    </location>
</feature>
<dbReference type="Proteomes" id="UP001529338">
    <property type="component" value="Unassembled WGS sequence"/>
</dbReference>
<feature type="domain" description="DUF4190" evidence="2">
    <location>
        <begin position="18"/>
        <end position="63"/>
    </location>
</feature>
<keyword evidence="1" id="KW-0812">Transmembrane</keyword>
<feature type="transmembrane region" description="Helical" evidence="1">
    <location>
        <begin position="45"/>
        <end position="66"/>
    </location>
</feature>
<accession>A0ABT7SCF2</accession>
<dbReference type="RefSeq" id="WP_289453371.1">
    <property type="nucleotide sequence ID" value="NZ_JAUCGQ010000001.1"/>
</dbReference>
<dbReference type="EMBL" id="JAUCGQ010000001">
    <property type="protein sequence ID" value="MDM7853855.1"/>
    <property type="molecule type" value="Genomic_DNA"/>
</dbReference>
<comment type="caution">
    <text evidence="3">The sequence shown here is derived from an EMBL/GenBank/DDBJ whole genome shotgun (WGS) entry which is preliminary data.</text>
</comment>
<keyword evidence="4" id="KW-1185">Reference proteome</keyword>
<evidence type="ECO:0000259" key="2">
    <source>
        <dbReference type="Pfam" id="PF13828"/>
    </source>
</evidence>
<dbReference type="InterPro" id="IPR025241">
    <property type="entry name" value="DUF4190"/>
</dbReference>
<evidence type="ECO:0000313" key="4">
    <source>
        <dbReference type="Proteomes" id="UP001529338"/>
    </source>
</evidence>
<keyword evidence="1" id="KW-0472">Membrane</keyword>
<sequence length="73" mass="7676">MEQQPVEPLAKWAFGTSLVVHSGPGTVLGVLALKRIRRDGTRGTGLATAAIVIDLINAVVAAVVLARRSRSSR</sequence>
<protein>
    <submittedName>
        <fullName evidence="3">DUF4190 domain-containing protein</fullName>
    </submittedName>
</protein>
<dbReference type="Pfam" id="PF13828">
    <property type="entry name" value="DUF4190"/>
    <property type="match status" value="1"/>
</dbReference>
<evidence type="ECO:0000256" key="1">
    <source>
        <dbReference type="SAM" id="Phobius"/>
    </source>
</evidence>
<keyword evidence="1" id="KW-1133">Transmembrane helix</keyword>
<gene>
    <name evidence="3" type="ORF">QRT04_02830</name>
</gene>
<reference evidence="3 4" key="1">
    <citation type="submission" date="2023-06" db="EMBL/GenBank/DDBJ databases">
        <title>Cellulomonas sp. MW4 Whole genome sequence.</title>
        <authorList>
            <person name="Park S."/>
        </authorList>
    </citation>
    <scope>NUCLEOTIDE SEQUENCE [LARGE SCALE GENOMIC DNA]</scope>
    <source>
        <strain evidence="3 4">MW4</strain>
    </source>
</reference>
<proteinExistence type="predicted"/>